<feature type="domain" description="EF-hand" evidence="5">
    <location>
        <begin position="63"/>
        <end position="98"/>
    </location>
</feature>
<protein>
    <recommendedName>
        <fullName evidence="5">EF-hand domain-containing protein</fullName>
    </recommendedName>
</protein>
<dbReference type="PROSITE" id="PS00018">
    <property type="entry name" value="EF_HAND_1"/>
    <property type="match status" value="1"/>
</dbReference>
<dbReference type="Gene3D" id="1.10.238.10">
    <property type="entry name" value="EF-hand"/>
    <property type="match status" value="1"/>
</dbReference>
<evidence type="ECO:0000256" key="4">
    <source>
        <dbReference type="SAM" id="MobiDB-lite"/>
    </source>
</evidence>
<keyword evidence="1" id="KW-0479">Metal-binding</keyword>
<dbReference type="GeneTree" id="ENSGT00940000162309"/>
<accession>A0AAZ3R0J6</accession>
<reference evidence="7" key="1">
    <citation type="journal article" date="2018" name="PLoS ONE">
        <title>Chinook salmon (Oncorhynchus tshawytscha) genome and transcriptome.</title>
        <authorList>
            <person name="Christensen K.A."/>
            <person name="Leong J.S."/>
            <person name="Sakhrani D."/>
            <person name="Biagi C.A."/>
            <person name="Minkley D.R."/>
            <person name="Withler R.E."/>
            <person name="Rondeau E.B."/>
            <person name="Koop B.F."/>
            <person name="Devlin R.H."/>
        </authorList>
    </citation>
    <scope>NUCLEOTIDE SEQUENCE [LARGE SCALE GENOMIC DNA]</scope>
</reference>
<sequence length="163" mass="18541">MASSYRKHNTNSNQRKKACPKPDLTEEQKQEIREAFDLFDTDGSGTIDVKELKVAMRALGFEPKKEEIKKMIADINKEGSGTIDFNDFLCMMTQKMPENLSPVLYGAARNRTYRTNFSLHVPGFQLLTLDIHTWISQLASCYPCDYRLSSIPEQTSIIPELAS</sequence>
<evidence type="ECO:0000256" key="3">
    <source>
        <dbReference type="ARBA" id="ARBA00022837"/>
    </source>
</evidence>
<keyword evidence="3" id="KW-0106">Calcium</keyword>
<organism evidence="6 7">
    <name type="scientific">Oncorhynchus tshawytscha</name>
    <name type="common">Chinook salmon</name>
    <name type="synonym">Salmo tshawytscha</name>
    <dbReference type="NCBI Taxonomy" id="74940"/>
    <lineage>
        <taxon>Eukaryota</taxon>
        <taxon>Metazoa</taxon>
        <taxon>Chordata</taxon>
        <taxon>Craniata</taxon>
        <taxon>Vertebrata</taxon>
        <taxon>Euteleostomi</taxon>
        <taxon>Actinopterygii</taxon>
        <taxon>Neopterygii</taxon>
        <taxon>Teleostei</taxon>
        <taxon>Protacanthopterygii</taxon>
        <taxon>Salmoniformes</taxon>
        <taxon>Salmonidae</taxon>
        <taxon>Salmoninae</taxon>
        <taxon>Oncorhynchus</taxon>
    </lineage>
</organism>
<dbReference type="PROSITE" id="PS50222">
    <property type="entry name" value="EF_HAND_2"/>
    <property type="match status" value="2"/>
</dbReference>
<dbReference type="SUPFAM" id="SSF47473">
    <property type="entry name" value="EF-hand"/>
    <property type="match status" value="1"/>
</dbReference>
<name>A0AAZ3R0J6_ONCTS</name>
<dbReference type="SMART" id="SM00054">
    <property type="entry name" value="EFh"/>
    <property type="match status" value="2"/>
</dbReference>
<evidence type="ECO:0000259" key="5">
    <source>
        <dbReference type="PROSITE" id="PS50222"/>
    </source>
</evidence>
<dbReference type="FunFam" id="1.10.238.10:FF:000070">
    <property type="entry name" value="Centrin-1"/>
    <property type="match status" value="1"/>
</dbReference>
<evidence type="ECO:0000256" key="1">
    <source>
        <dbReference type="ARBA" id="ARBA00022723"/>
    </source>
</evidence>
<keyword evidence="2" id="KW-0677">Repeat</keyword>
<evidence type="ECO:0000313" key="7">
    <source>
        <dbReference type="Proteomes" id="UP000694402"/>
    </source>
</evidence>
<evidence type="ECO:0000256" key="2">
    <source>
        <dbReference type="ARBA" id="ARBA00022737"/>
    </source>
</evidence>
<reference evidence="6" key="3">
    <citation type="submission" date="2025-09" db="UniProtKB">
        <authorList>
            <consortium name="Ensembl"/>
        </authorList>
    </citation>
    <scope>IDENTIFICATION</scope>
</reference>
<dbReference type="PANTHER" id="PTHR23048">
    <property type="entry name" value="MYOSIN LIGHT CHAIN 1, 3"/>
    <property type="match status" value="1"/>
</dbReference>
<dbReference type="CDD" id="cd00051">
    <property type="entry name" value="EFh"/>
    <property type="match status" value="1"/>
</dbReference>
<keyword evidence="7" id="KW-1185">Reference proteome</keyword>
<evidence type="ECO:0000313" key="6">
    <source>
        <dbReference type="Ensembl" id="ENSOTSP00005134731.1"/>
    </source>
</evidence>
<gene>
    <name evidence="6" type="primary">LOC112244665</name>
</gene>
<dbReference type="Pfam" id="PF13499">
    <property type="entry name" value="EF-hand_7"/>
    <property type="match status" value="1"/>
</dbReference>
<dbReference type="GO" id="GO:0016460">
    <property type="term" value="C:myosin II complex"/>
    <property type="evidence" value="ECO:0007669"/>
    <property type="project" value="TreeGrafter"/>
</dbReference>
<feature type="compositionally biased region" description="Basic residues" evidence="4">
    <location>
        <begin position="1"/>
        <end position="19"/>
    </location>
</feature>
<dbReference type="InterPro" id="IPR011992">
    <property type="entry name" value="EF-hand-dom_pair"/>
</dbReference>
<feature type="region of interest" description="Disordered" evidence="4">
    <location>
        <begin position="1"/>
        <end position="27"/>
    </location>
</feature>
<dbReference type="InterPro" id="IPR050230">
    <property type="entry name" value="CALM/Myosin/TropC-like"/>
</dbReference>
<dbReference type="Proteomes" id="UP000694402">
    <property type="component" value="Unassembled WGS sequence"/>
</dbReference>
<dbReference type="InterPro" id="IPR002048">
    <property type="entry name" value="EF_hand_dom"/>
</dbReference>
<dbReference type="GO" id="GO:0005509">
    <property type="term" value="F:calcium ion binding"/>
    <property type="evidence" value="ECO:0007669"/>
    <property type="project" value="InterPro"/>
</dbReference>
<dbReference type="AlphaFoldDB" id="A0AAZ3R0J6"/>
<dbReference type="InterPro" id="IPR018247">
    <property type="entry name" value="EF_Hand_1_Ca_BS"/>
</dbReference>
<dbReference type="Ensembl" id="ENSOTST00005133013.1">
    <property type="protein sequence ID" value="ENSOTSP00005134731.1"/>
    <property type="gene ID" value="ENSOTSG00005029985.2"/>
</dbReference>
<feature type="domain" description="EF-hand" evidence="5">
    <location>
        <begin position="27"/>
        <end position="62"/>
    </location>
</feature>
<dbReference type="PANTHER" id="PTHR23048:SF59">
    <property type="entry name" value="EF-HAND SUPERFAMILY PROTEIN"/>
    <property type="match status" value="1"/>
</dbReference>
<proteinExistence type="predicted"/>
<reference evidence="6" key="2">
    <citation type="submission" date="2025-08" db="UniProtKB">
        <authorList>
            <consortium name="Ensembl"/>
        </authorList>
    </citation>
    <scope>IDENTIFICATION</scope>
</reference>